<dbReference type="InterPro" id="IPR033723">
    <property type="entry name" value="PET_prickle"/>
</dbReference>
<feature type="domain" description="LIM zinc-binding" evidence="8">
    <location>
        <begin position="196"/>
        <end position="260"/>
    </location>
</feature>
<feature type="compositionally biased region" description="Basic and acidic residues" evidence="7">
    <location>
        <begin position="580"/>
        <end position="589"/>
    </location>
</feature>
<proteinExistence type="inferred from homology"/>
<dbReference type="GO" id="GO:0008270">
    <property type="term" value="F:zinc ion binding"/>
    <property type="evidence" value="ECO:0007669"/>
    <property type="project" value="InterPro"/>
</dbReference>
<dbReference type="InterPro" id="IPR033726">
    <property type="entry name" value="LIM2_prickle"/>
</dbReference>
<accession>A0A6J8DQ56</accession>
<dbReference type="CDD" id="cd09418">
    <property type="entry name" value="LIM2_Prickle"/>
    <property type="match status" value="1"/>
</dbReference>
<evidence type="ECO:0000313" key="10">
    <source>
        <dbReference type="EMBL" id="CAC5409752.1"/>
    </source>
</evidence>
<dbReference type="PROSITE" id="PS00478">
    <property type="entry name" value="LIM_DOMAIN_1"/>
    <property type="match status" value="1"/>
</dbReference>
<reference evidence="10 11" key="1">
    <citation type="submission" date="2020-06" db="EMBL/GenBank/DDBJ databases">
        <authorList>
            <person name="Li R."/>
            <person name="Bekaert M."/>
        </authorList>
    </citation>
    <scope>NUCLEOTIDE SEQUENCE [LARGE SCALE GENOMIC DNA]</scope>
    <source>
        <strain evidence="11">wild</strain>
    </source>
</reference>
<evidence type="ECO:0000256" key="7">
    <source>
        <dbReference type="SAM" id="MobiDB-lite"/>
    </source>
</evidence>
<dbReference type="EMBL" id="CACVKT020007647">
    <property type="protein sequence ID" value="CAC5409752.1"/>
    <property type="molecule type" value="Genomic_DNA"/>
</dbReference>
<feature type="domain" description="PET" evidence="9">
    <location>
        <begin position="86"/>
        <end position="194"/>
    </location>
</feature>
<dbReference type="FunFam" id="2.10.110.10:FF:000035">
    <property type="entry name" value="prickle-like protein 2 isoform X1"/>
    <property type="match status" value="1"/>
</dbReference>
<dbReference type="InterPro" id="IPR010442">
    <property type="entry name" value="PET_domain"/>
</dbReference>
<dbReference type="Pfam" id="PF00412">
    <property type="entry name" value="LIM"/>
    <property type="match status" value="3"/>
</dbReference>
<sequence>MAACGGHSPSLSPSFMVDEKGCYNSGPPLAHQIKAGRPCSNCPNVCPGFELHYWRKICKHCKCPPETHDMTTGCEQDQTLNRLIHHDAKRNSTSDDDSGCPLEEYTWVPPGLKPEQVHQYFSGLPEDKVPYLNSLGEKYRVRQLLQQLPPHDNEVRYCNVLSEEEKRELRMFSSQRKREALGRGSVRPLPLTMQGSICAKCQEMIPGGCMAVFASRAGHEKCWHPKCFTCLSCDELLVDLIYFYKDGFLYCGRHHSELIKPRCAACDEIIFADECTEAEGRSWHMKHFCCFECDKQLGGQRYIMKNGRPYCCVCFERMFAEYCDTCGDNIGVDHGQMTHEGQHWHATEHCFKCHTCQKSLLGQPFLPKHGVIYCSASCSRAGSMQTQTPRRAEDYLLQDQSDIRLGSPISHALQDNSVASIQEVLRQQYSLTDSLPSSDRDQGYATSSNSEVYAPGIYEPISTQISMIKDIHDDSYNFEGFKESLPIQESKMTNRLSQFSMPDLTVDPPIIPAIERRPAFDPRNRSRSGSEKNLSVHFQNYEELGATYYDVPYVHNNNHHECHRKIHKSGSNSNQGSFRSHPELRDVRENYSPQTAENNTTPVNEEQKMNPITRPKNVQFEPNPQVSRYPRSRSFEGKPRGHYYDRSFQHEMPQGYAEGYDDDRCSTCSSSSDSDDYPYYYEPPRRNNGPRITYVDDMGVGLGGNNTYQTLPLGRGRHKNKNKQCVIS</sequence>
<keyword evidence="3" id="KW-0677">Repeat</keyword>
<protein>
    <submittedName>
        <fullName evidence="10">PRICKLE</fullName>
    </submittedName>
</protein>
<dbReference type="SMART" id="SM00132">
    <property type="entry name" value="LIM"/>
    <property type="match status" value="3"/>
</dbReference>
<dbReference type="PANTHER" id="PTHR24211">
    <property type="entry name" value="LIM DOMAIN-CONTAINING PROTEIN"/>
    <property type="match status" value="1"/>
</dbReference>
<dbReference type="Gene3D" id="2.10.110.10">
    <property type="entry name" value="Cysteine Rich Protein"/>
    <property type="match status" value="3"/>
</dbReference>
<dbReference type="InterPro" id="IPR033727">
    <property type="entry name" value="LIM3_prickle"/>
</dbReference>
<evidence type="ECO:0000259" key="9">
    <source>
        <dbReference type="PROSITE" id="PS51303"/>
    </source>
</evidence>
<feature type="compositionally biased region" description="Polar residues" evidence="7">
    <location>
        <begin position="569"/>
        <end position="578"/>
    </location>
</feature>
<dbReference type="Proteomes" id="UP000507470">
    <property type="component" value="Unassembled WGS sequence"/>
</dbReference>
<evidence type="ECO:0000256" key="2">
    <source>
        <dbReference type="ARBA" id="ARBA00022723"/>
    </source>
</evidence>
<dbReference type="SUPFAM" id="SSF57716">
    <property type="entry name" value="Glucocorticoid receptor-like (DNA-binding domain)"/>
    <property type="match status" value="2"/>
</dbReference>
<feature type="region of interest" description="Disordered" evidence="7">
    <location>
        <begin position="564"/>
        <end position="678"/>
    </location>
</feature>
<dbReference type="InterPro" id="IPR047120">
    <property type="entry name" value="Pk/Esn/Tes"/>
</dbReference>
<feature type="compositionally biased region" description="Polar residues" evidence="7">
    <location>
        <begin position="591"/>
        <end position="604"/>
    </location>
</feature>
<dbReference type="Pfam" id="PF06297">
    <property type="entry name" value="PET"/>
    <property type="match status" value="1"/>
</dbReference>
<feature type="compositionally biased region" description="Basic and acidic residues" evidence="7">
    <location>
        <begin position="633"/>
        <end position="649"/>
    </location>
</feature>
<dbReference type="OrthoDB" id="10069167at2759"/>
<feature type="domain" description="LIM zinc-binding" evidence="8">
    <location>
        <begin position="261"/>
        <end position="321"/>
    </location>
</feature>
<keyword evidence="5 6" id="KW-0440">LIM domain</keyword>
<organism evidence="10 11">
    <name type="scientific">Mytilus coruscus</name>
    <name type="common">Sea mussel</name>
    <dbReference type="NCBI Taxonomy" id="42192"/>
    <lineage>
        <taxon>Eukaryota</taxon>
        <taxon>Metazoa</taxon>
        <taxon>Spiralia</taxon>
        <taxon>Lophotrochozoa</taxon>
        <taxon>Mollusca</taxon>
        <taxon>Bivalvia</taxon>
        <taxon>Autobranchia</taxon>
        <taxon>Pteriomorphia</taxon>
        <taxon>Mytilida</taxon>
        <taxon>Mytiloidea</taxon>
        <taxon>Mytilidae</taxon>
        <taxon>Mytilinae</taxon>
        <taxon>Mytilus</taxon>
    </lineage>
</organism>
<gene>
    <name evidence="10" type="ORF">MCOR_43002</name>
</gene>
<evidence type="ECO:0000313" key="11">
    <source>
        <dbReference type="Proteomes" id="UP000507470"/>
    </source>
</evidence>
<evidence type="ECO:0000256" key="3">
    <source>
        <dbReference type="ARBA" id="ARBA00022737"/>
    </source>
</evidence>
<evidence type="ECO:0000256" key="6">
    <source>
        <dbReference type="PROSITE-ProRule" id="PRU00125"/>
    </source>
</evidence>
<dbReference type="FunFam" id="2.10.110.10:FF:000005">
    <property type="entry name" value="Testin isoform 1"/>
    <property type="match status" value="1"/>
</dbReference>
<comment type="similarity">
    <text evidence="1">Belongs to the prickle / espinas / testin family.</text>
</comment>
<dbReference type="PROSITE" id="PS50023">
    <property type="entry name" value="LIM_DOMAIN_2"/>
    <property type="match status" value="2"/>
</dbReference>
<keyword evidence="11" id="KW-1185">Reference proteome</keyword>
<evidence type="ECO:0000256" key="1">
    <source>
        <dbReference type="ARBA" id="ARBA00008268"/>
    </source>
</evidence>
<evidence type="ECO:0000256" key="4">
    <source>
        <dbReference type="ARBA" id="ARBA00022833"/>
    </source>
</evidence>
<name>A0A6J8DQ56_MYTCO</name>
<evidence type="ECO:0000256" key="5">
    <source>
        <dbReference type="ARBA" id="ARBA00023038"/>
    </source>
</evidence>
<dbReference type="PANTHER" id="PTHR24211:SF20">
    <property type="entry name" value="PROTEIN ESPINAS-RELATED"/>
    <property type="match status" value="1"/>
</dbReference>
<keyword evidence="4 6" id="KW-0862">Zinc</keyword>
<feature type="compositionally biased region" description="Low complexity" evidence="7">
    <location>
        <begin position="666"/>
        <end position="678"/>
    </location>
</feature>
<dbReference type="CDD" id="cd09827">
    <property type="entry name" value="PET_Prickle"/>
    <property type="match status" value="1"/>
</dbReference>
<dbReference type="AlphaFoldDB" id="A0A6J8DQ56"/>
<dbReference type="CDD" id="cd09340">
    <property type="entry name" value="LIM1_Testin_like"/>
    <property type="match status" value="1"/>
</dbReference>
<dbReference type="InterPro" id="IPR001781">
    <property type="entry name" value="Znf_LIM"/>
</dbReference>
<dbReference type="CDD" id="cd09420">
    <property type="entry name" value="LIM3_Prickle"/>
    <property type="match status" value="1"/>
</dbReference>
<keyword evidence="2 6" id="KW-0479">Metal-binding</keyword>
<dbReference type="PROSITE" id="PS51303">
    <property type="entry name" value="PET"/>
    <property type="match status" value="1"/>
</dbReference>
<evidence type="ECO:0000259" key="8">
    <source>
        <dbReference type="PROSITE" id="PS50023"/>
    </source>
</evidence>